<evidence type="ECO:0000256" key="1">
    <source>
        <dbReference type="SAM" id="Phobius"/>
    </source>
</evidence>
<keyword evidence="1" id="KW-0812">Transmembrane</keyword>
<keyword evidence="1" id="KW-0472">Membrane</keyword>
<reference evidence="2 3" key="1">
    <citation type="submission" date="2023-07" db="EMBL/GenBank/DDBJ databases">
        <title>Genomic Encyclopedia of Type Strains, Phase IV (KMG-IV): sequencing the most valuable type-strain genomes for metagenomic binning, comparative biology and taxonomic classification.</title>
        <authorList>
            <person name="Goeker M."/>
        </authorList>
    </citation>
    <scope>NUCLEOTIDE SEQUENCE [LARGE SCALE GENOMIC DNA]</scope>
    <source>
        <strain evidence="2 3">DSM 45903</strain>
    </source>
</reference>
<gene>
    <name evidence="2" type="ORF">JOE21_001219</name>
</gene>
<evidence type="ECO:0000313" key="2">
    <source>
        <dbReference type="EMBL" id="MDR6225228.1"/>
    </source>
</evidence>
<dbReference type="Proteomes" id="UP001185012">
    <property type="component" value="Unassembled WGS sequence"/>
</dbReference>
<accession>A0ABU1ILE4</accession>
<comment type="caution">
    <text evidence="2">The sequence shown here is derived from an EMBL/GenBank/DDBJ whole genome shotgun (WGS) entry which is preliminary data.</text>
</comment>
<protein>
    <submittedName>
        <fullName evidence="2">Uncharacterized protein</fullName>
    </submittedName>
</protein>
<feature type="transmembrane region" description="Helical" evidence="1">
    <location>
        <begin position="12"/>
        <end position="37"/>
    </location>
</feature>
<feature type="transmembrane region" description="Helical" evidence="1">
    <location>
        <begin position="57"/>
        <end position="77"/>
    </location>
</feature>
<feature type="transmembrane region" description="Helical" evidence="1">
    <location>
        <begin position="83"/>
        <end position="106"/>
    </location>
</feature>
<sequence length="122" mass="14623">MFDFIEIFFKELVAAFALLVVAGFILWMGFVLVVFFLELFKPGDIQIRSYLYRVWRLFMLSFELTAYGGIVVAPFLLKSTEDQHLRFTLVLIEAILFSALFLYIRWKTVGFFPQRKERRRYR</sequence>
<evidence type="ECO:0000313" key="3">
    <source>
        <dbReference type="Proteomes" id="UP001185012"/>
    </source>
</evidence>
<dbReference type="EMBL" id="JAVDQG010000002">
    <property type="protein sequence ID" value="MDR6225228.1"/>
    <property type="molecule type" value="Genomic_DNA"/>
</dbReference>
<keyword evidence="1" id="KW-1133">Transmembrane helix</keyword>
<name>A0ABU1ILE4_9BACL</name>
<organism evidence="2 3">
    <name type="scientific">Desmospora profundinema</name>
    <dbReference type="NCBI Taxonomy" id="1571184"/>
    <lineage>
        <taxon>Bacteria</taxon>
        <taxon>Bacillati</taxon>
        <taxon>Bacillota</taxon>
        <taxon>Bacilli</taxon>
        <taxon>Bacillales</taxon>
        <taxon>Thermoactinomycetaceae</taxon>
        <taxon>Desmospora</taxon>
    </lineage>
</organism>
<dbReference type="RefSeq" id="WP_309863563.1">
    <property type="nucleotide sequence ID" value="NZ_JAVDQG010000002.1"/>
</dbReference>
<keyword evidence="3" id="KW-1185">Reference proteome</keyword>
<proteinExistence type="predicted"/>